<evidence type="ECO:0008006" key="3">
    <source>
        <dbReference type="Google" id="ProtNLM"/>
    </source>
</evidence>
<dbReference type="Gene3D" id="3.30.110.190">
    <property type="match status" value="1"/>
</dbReference>
<protein>
    <recommendedName>
        <fullName evidence="3">DUF4393 domain-containing protein</fullName>
    </recommendedName>
</protein>
<dbReference type="AlphaFoldDB" id="A0A517YUY2"/>
<proteinExistence type="predicted"/>
<organism evidence="1 2">
    <name type="scientific">Poriferisphaera corsica</name>
    <dbReference type="NCBI Taxonomy" id="2528020"/>
    <lineage>
        <taxon>Bacteria</taxon>
        <taxon>Pseudomonadati</taxon>
        <taxon>Planctomycetota</taxon>
        <taxon>Phycisphaerae</taxon>
        <taxon>Phycisphaerales</taxon>
        <taxon>Phycisphaeraceae</taxon>
        <taxon>Poriferisphaera</taxon>
    </lineage>
</organism>
<gene>
    <name evidence="1" type="ORF">KS4_21250</name>
</gene>
<accession>A0A517YUY2</accession>
<keyword evidence="2" id="KW-1185">Reference proteome</keyword>
<name>A0A517YUY2_9BACT</name>
<dbReference type="Pfam" id="PF14337">
    <property type="entry name" value="Abi_alpha"/>
    <property type="match status" value="1"/>
</dbReference>
<dbReference type="Proteomes" id="UP000317369">
    <property type="component" value="Chromosome"/>
</dbReference>
<evidence type="ECO:0000313" key="1">
    <source>
        <dbReference type="EMBL" id="QDU34063.1"/>
    </source>
</evidence>
<dbReference type="RefSeq" id="WP_200761141.1">
    <property type="nucleotide sequence ID" value="NZ_CP036425.1"/>
</dbReference>
<dbReference type="InterPro" id="IPR025506">
    <property type="entry name" value="Abi_alpha"/>
</dbReference>
<sequence>MTPGTVIEIAKALGVKEILPEVYRDLLKPTTQLAGQKLFIVANALGKAFDPLEGAVWGYDCIKDWICSKVLEKFTAEDPANIQSPKLSIAGPIMMNLHFAYEEEHLKEMYANLLAAAMHKERADSVHPSYVHVLQQLSSDEALILNSMTNQFNDGFTIRHKEDGIHQISFGVHFSSICRSIEGVDEKQACTYLDNFIRLRIFQIETVYEKDYLSMDDYNLLSDLPTDTFSELSITEFGSGLIAICI</sequence>
<dbReference type="KEGG" id="pcor:KS4_21250"/>
<evidence type="ECO:0000313" key="2">
    <source>
        <dbReference type="Proteomes" id="UP000317369"/>
    </source>
</evidence>
<dbReference type="EMBL" id="CP036425">
    <property type="protein sequence ID" value="QDU34063.1"/>
    <property type="molecule type" value="Genomic_DNA"/>
</dbReference>
<reference evidence="1 2" key="1">
    <citation type="submission" date="2019-02" db="EMBL/GenBank/DDBJ databases">
        <title>Deep-cultivation of Planctomycetes and their phenomic and genomic characterization uncovers novel biology.</title>
        <authorList>
            <person name="Wiegand S."/>
            <person name="Jogler M."/>
            <person name="Boedeker C."/>
            <person name="Pinto D."/>
            <person name="Vollmers J."/>
            <person name="Rivas-Marin E."/>
            <person name="Kohn T."/>
            <person name="Peeters S.H."/>
            <person name="Heuer A."/>
            <person name="Rast P."/>
            <person name="Oberbeckmann S."/>
            <person name="Bunk B."/>
            <person name="Jeske O."/>
            <person name="Meyerdierks A."/>
            <person name="Storesund J.E."/>
            <person name="Kallscheuer N."/>
            <person name="Luecker S."/>
            <person name="Lage O.M."/>
            <person name="Pohl T."/>
            <person name="Merkel B.J."/>
            <person name="Hornburger P."/>
            <person name="Mueller R.-W."/>
            <person name="Bruemmer F."/>
            <person name="Labrenz M."/>
            <person name="Spormann A.M."/>
            <person name="Op den Camp H."/>
            <person name="Overmann J."/>
            <person name="Amann R."/>
            <person name="Jetten M.S.M."/>
            <person name="Mascher T."/>
            <person name="Medema M.H."/>
            <person name="Devos D.P."/>
            <person name="Kaster A.-K."/>
            <person name="Ovreas L."/>
            <person name="Rohde M."/>
            <person name="Galperin M.Y."/>
            <person name="Jogler C."/>
        </authorList>
    </citation>
    <scope>NUCLEOTIDE SEQUENCE [LARGE SCALE GENOMIC DNA]</scope>
    <source>
        <strain evidence="1 2">KS4</strain>
    </source>
</reference>